<dbReference type="EMBL" id="FQTU01000001">
    <property type="protein sequence ID" value="SHE33397.1"/>
    <property type="molecule type" value="Genomic_DNA"/>
</dbReference>
<name>A0A1M4SN50_9FIRM</name>
<dbReference type="RefSeq" id="WP_073269298.1">
    <property type="nucleotide sequence ID" value="NZ_FQTU01000001.1"/>
</dbReference>
<sequence>MKQFRDISDIKEAICQDNFFILVFSSSNCNVCISVKENIQHLLNKYPYLNFYQVPIDELPAASGDFLVFTVPTVALFHQGKEVYRASRFIPFKELEDKILFYNENL</sequence>
<dbReference type="InterPro" id="IPR013766">
    <property type="entry name" value="Thioredoxin_domain"/>
</dbReference>
<dbReference type="SUPFAM" id="SSF52833">
    <property type="entry name" value="Thioredoxin-like"/>
    <property type="match status" value="1"/>
</dbReference>
<dbReference type="STRING" id="1120975.SAMN02746064_00313"/>
<dbReference type="Proteomes" id="UP000184251">
    <property type="component" value="Unassembled WGS sequence"/>
</dbReference>
<evidence type="ECO:0000259" key="1">
    <source>
        <dbReference type="Pfam" id="PF00085"/>
    </source>
</evidence>
<gene>
    <name evidence="2" type="ORF">SAMN02746064_00313</name>
</gene>
<reference evidence="2 3" key="1">
    <citation type="submission" date="2016-11" db="EMBL/GenBank/DDBJ databases">
        <authorList>
            <person name="Jaros S."/>
            <person name="Januszkiewicz K."/>
            <person name="Wedrychowicz H."/>
        </authorList>
    </citation>
    <scope>NUCLEOTIDE SEQUENCE [LARGE SCALE GENOMIC DNA]</scope>
    <source>
        <strain evidence="2 3">DSM 14828</strain>
    </source>
</reference>
<dbReference type="AlphaFoldDB" id="A0A1M4SN50"/>
<dbReference type="CDD" id="cd02947">
    <property type="entry name" value="TRX_family"/>
    <property type="match status" value="1"/>
</dbReference>
<dbReference type="InterPro" id="IPR036249">
    <property type="entry name" value="Thioredoxin-like_sf"/>
</dbReference>
<accession>A0A1M4SN50</accession>
<feature type="domain" description="Thioredoxin" evidence="1">
    <location>
        <begin position="11"/>
        <end position="95"/>
    </location>
</feature>
<dbReference type="Gene3D" id="3.40.30.10">
    <property type="entry name" value="Glutaredoxin"/>
    <property type="match status" value="1"/>
</dbReference>
<dbReference type="Pfam" id="PF00085">
    <property type="entry name" value="Thioredoxin"/>
    <property type="match status" value="1"/>
</dbReference>
<keyword evidence="3" id="KW-1185">Reference proteome</keyword>
<protein>
    <submittedName>
        <fullName evidence="2">Thioredoxin</fullName>
    </submittedName>
</protein>
<evidence type="ECO:0000313" key="2">
    <source>
        <dbReference type="EMBL" id="SHE33397.1"/>
    </source>
</evidence>
<proteinExistence type="predicted"/>
<organism evidence="2 3">
    <name type="scientific">Alkalibacter saccharofermentans DSM 14828</name>
    <dbReference type="NCBI Taxonomy" id="1120975"/>
    <lineage>
        <taxon>Bacteria</taxon>
        <taxon>Bacillati</taxon>
        <taxon>Bacillota</taxon>
        <taxon>Clostridia</taxon>
        <taxon>Eubacteriales</taxon>
        <taxon>Eubacteriaceae</taxon>
        <taxon>Alkalibacter</taxon>
    </lineage>
</organism>
<dbReference type="OrthoDB" id="411356at2"/>
<evidence type="ECO:0000313" key="3">
    <source>
        <dbReference type="Proteomes" id="UP000184251"/>
    </source>
</evidence>